<accession>A0ACB8TL51</accession>
<evidence type="ECO:0000313" key="2">
    <source>
        <dbReference type="Proteomes" id="UP000814140"/>
    </source>
</evidence>
<evidence type="ECO:0000313" key="1">
    <source>
        <dbReference type="EMBL" id="KAI0069113.1"/>
    </source>
</evidence>
<proteinExistence type="predicted"/>
<keyword evidence="2" id="KW-1185">Reference proteome</keyword>
<gene>
    <name evidence="1" type="ORF">BV25DRAFT_1910817</name>
</gene>
<reference evidence="1" key="2">
    <citation type="journal article" date="2022" name="New Phytol.">
        <title>Evolutionary transition to the ectomycorrhizal habit in the genomes of a hyperdiverse lineage of mushroom-forming fungi.</title>
        <authorList>
            <person name="Looney B."/>
            <person name="Miyauchi S."/>
            <person name="Morin E."/>
            <person name="Drula E."/>
            <person name="Courty P.E."/>
            <person name="Kohler A."/>
            <person name="Kuo A."/>
            <person name="LaButti K."/>
            <person name="Pangilinan J."/>
            <person name="Lipzen A."/>
            <person name="Riley R."/>
            <person name="Andreopoulos W."/>
            <person name="He G."/>
            <person name="Johnson J."/>
            <person name="Nolan M."/>
            <person name="Tritt A."/>
            <person name="Barry K.W."/>
            <person name="Grigoriev I.V."/>
            <person name="Nagy L.G."/>
            <person name="Hibbett D."/>
            <person name="Henrissat B."/>
            <person name="Matheny P.B."/>
            <person name="Labbe J."/>
            <person name="Martin F.M."/>
        </authorList>
    </citation>
    <scope>NUCLEOTIDE SEQUENCE</scope>
    <source>
        <strain evidence="1">HHB10654</strain>
    </source>
</reference>
<sequence length="817" mass="86530">MAKPTLLQTLLGRPSQTYSFPPDKSYHSSKKDFVRAANAASAARAGHLSVRDVPSTNLFPFLCLSRIDGPTQAPVGPALPHTANGVIHVPFPQNEPLPSRTLVHDEDSDDDVFYTPFTSPNPDLMIPLPDTQDDSSSSSADSAASYSTSPTSDDTHRFPSTSDRSPHKSYTYTDQDWAKEVRWLVPPAKASSSKRRSQPEPVHYADLPSLPVQPSSPRPRSTSNRVRSTKARMTALVEEDEDGTVEGVQRSSSLSRTRVSVSRSNSLNTRPSSRSSQHTRSTSISSRSHPSKSATRTVELPALLPAASAPTAHGYTTLTLPRASYKPDDPWRTLGGGRIDLAREGRAQGTMASIEVVAGLSRGARGSKRRTEDLRTALAFSAHLPPPSYVPNSHVLVQVYAVGLEGLDKSVVAEKVGTSGKGFVPGRSVVGRVMECGWEVHNEFVAKGDWVVGLLDIKKCGALAEFVLLERHRVQRVPHPTFPKTNFFPSSSPSITPLSSNLTLESLALLPLLGVPAHRAVRTYTATTTIVQSHIHPRGTAVVLRAQDGVGGLATLMLRGQGVRVIAHIESSIVGIPETTSHEAAIILWTRADDAHATRGNRCFAELCTRLRSAGVAGICVGAPTAVLDALVSSPTEVDFVLDTVGGRGVWESARRLLASGGNSERGEAQFTTVVGDVGGGRAIPTAQDHWRAGVRSWKRAIGAGSGSTLTSPQTSGSVSPASSASSAPSPRGKRRARPVVYSWVSCAAGVDFEGADVRDALGAVLALVESGVVGLEGLMSGEVYGAGRVLPLEHAAEAFGGTLLEGGGSAVVRVVV</sequence>
<dbReference type="Proteomes" id="UP000814140">
    <property type="component" value="Unassembled WGS sequence"/>
</dbReference>
<organism evidence="1 2">
    <name type="scientific">Artomyces pyxidatus</name>
    <dbReference type="NCBI Taxonomy" id="48021"/>
    <lineage>
        <taxon>Eukaryota</taxon>
        <taxon>Fungi</taxon>
        <taxon>Dikarya</taxon>
        <taxon>Basidiomycota</taxon>
        <taxon>Agaricomycotina</taxon>
        <taxon>Agaricomycetes</taxon>
        <taxon>Russulales</taxon>
        <taxon>Auriscalpiaceae</taxon>
        <taxon>Artomyces</taxon>
    </lineage>
</organism>
<name>A0ACB8TL51_9AGAM</name>
<comment type="caution">
    <text evidence="1">The sequence shown here is derived from an EMBL/GenBank/DDBJ whole genome shotgun (WGS) entry which is preliminary data.</text>
</comment>
<dbReference type="EMBL" id="MU277187">
    <property type="protein sequence ID" value="KAI0069113.1"/>
    <property type="molecule type" value="Genomic_DNA"/>
</dbReference>
<protein>
    <submittedName>
        <fullName evidence="1">Uncharacterized protein</fullName>
    </submittedName>
</protein>
<reference evidence="1" key="1">
    <citation type="submission" date="2021-03" db="EMBL/GenBank/DDBJ databases">
        <authorList>
            <consortium name="DOE Joint Genome Institute"/>
            <person name="Ahrendt S."/>
            <person name="Looney B.P."/>
            <person name="Miyauchi S."/>
            <person name="Morin E."/>
            <person name="Drula E."/>
            <person name="Courty P.E."/>
            <person name="Chicoki N."/>
            <person name="Fauchery L."/>
            <person name="Kohler A."/>
            <person name="Kuo A."/>
            <person name="Labutti K."/>
            <person name="Pangilinan J."/>
            <person name="Lipzen A."/>
            <person name="Riley R."/>
            <person name="Andreopoulos W."/>
            <person name="He G."/>
            <person name="Johnson J."/>
            <person name="Barry K.W."/>
            <person name="Grigoriev I.V."/>
            <person name="Nagy L."/>
            <person name="Hibbett D."/>
            <person name="Henrissat B."/>
            <person name="Matheny P.B."/>
            <person name="Labbe J."/>
            <person name="Martin F."/>
        </authorList>
    </citation>
    <scope>NUCLEOTIDE SEQUENCE</scope>
    <source>
        <strain evidence="1">HHB10654</strain>
    </source>
</reference>